<keyword evidence="2" id="KW-1185">Reference proteome</keyword>
<name>A0ABV8G5L5_9ACTN</name>
<evidence type="ECO:0000313" key="1">
    <source>
        <dbReference type="EMBL" id="MFC4009302.1"/>
    </source>
</evidence>
<gene>
    <name evidence="1" type="ORF">ACFOY2_18870</name>
</gene>
<accession>A0ABV8G5L5</accession>
<sequence length="43" mass="4572">MGGVVTAVTTGADGRRTAELEVWVRRADRRLSTVGWAACPVSL</sequence>
<reference evidence="2" key="1">
    <citation type="journal article" date="2019" name="Int. J. Syst. Evol. Microbiol.">
        <title>The Global Catalogue of Microorganisms (GCM) 10K type strain sequencing project: providing services to taxonomists for standard genome sequencing and annotation.</title>
        <authorList>
            <consortium name="The Broad Institute Genomics Platform"/>
            <consortium name="The Broad Institute Genome Sequencing Center for Infectious Disease"/>
            <person name="Wu L."/>
            <person name="Ma J."/>
        </authorList>
    </citation>
    <scope>NUCLEOTIDE SEQUENCE [LARGE SCALE GENOMIC DNA]</scope>
    <source>
        <strain evidence="2">TBRC 1276</strain>
    </source>
</reference>
<protein>
    <submittedName>
        <fullName evidence="1">Uncharacterized protein</fullName>
    </submittedName>
</protein>
<dbReference type="Proteomes" id="UP001595851">
    <property type="component" value="Unassembled WGS sequence"/>
</dbReference>
<evidence type="ECO:0000313" key="2">
    <source>
        <dbReference type="Proteomes" id="UP001595851"/>
    </source>
</evidence>
<dbReference type="EMBL" id="JBHSBI010000009">
    <property type="protein sequence ID" value="MFC4009302.1"/>
    <property type="molecule type" value="Genomic_DNA"/>
</dbReference>
<dbReference type="RefSeq" id="WP_379529357.1">
    <property type="nucleotide sequence ID" value="NZ_JBHSBI010000009.1"/>
</dbReference>
<organism evidence="1 2">
    <name type="scientific">Nonomuraea purpurea</name>
    <dbReference type="NCBI Taxonomy" id="1849276"/>
    <lineage>
        <taxon>Bacteria</taxon>
        <taxon>Bacillati</taxon>
        <taxon>Actinomycetota</taxon>
        <taxon>Actinomycetes</taxon>
        <taxon>Streptosporangiales</taxon>
        <taxon>Streptosporangiaceae</taxon>
        <taxon>Nonomuraea</taxon>
    </lineage>
</organism>
<comment type="caution">
    <text evidence="1">The sequence shown here is derived from an EMBL/GenBank/DDBJ whole genome shotgun (WGS) entry which is preliminary data.</text>
</comment>
<proteinExistence type="predicted"/>